<proteinExistence type="predicted"/>
<sequence length="68" mass="6834">MNEQPHQPYPPRPGPYGLHPPPQPPRPPQRKGLSAGAVVAITLGGVVGGLLLIRTVAGLLTGGTGAGP</sequence>
<dbReference type="Proteomes" id="UP000095329">
    <property type="component" value="Unassembled WGS sequence"/>
</dbReference>
<evidence type="ECO:0000313" key="3">
    <source>
        <dbReference type="EMBL" id="OEJ95274.1"/>
    </source>
</evidence>
<dbReference type="EMBL" id="ASHX02000001">
    <property type="protein sequence ID" value="OEJ95274.1"/>
    <property type="molecule type" value="Genomic_DNA"/>
</dbReference>
<dbReference type="AlphaFoldDB" id="A0A1D3DSG9"/>
<feature type="region of interest" description="Disordered" evidence="1">
    <location>
        <begin position="1"/>
        <end position="33"/>
    </location>
</feature>
<keyword evidence="4" id="KW-1185">Reference proteome</keyword>
<feature type="compositionally biased region" description="Pro residues" evidence="1">
    <location>
        <begin position="7"/>
        <end position="27"/>
    </location>
</feature>
<evidence type="ECO:0000256" key="2">
    <source>
        <dbReference type="SAM" id="Phobius"/>
    </source>
</evidence>
<evidence type="ECO:0000256" key="1">
    <source>
        <dbReference type="SAM" id="MobiDB-lite"/>
    </source>
</evidence>
<keyword evidence="2" id="KW-1133">Transmembrane helix</keyword>
<name>A0A1D3DSG9_9ACTN</name>
<accession>A0A1D3DSG9</accession>
<reference evidence="3 4" key="1">
    <citation type="journal article" date="2013" name="Genome Announc.">
        <title>Genome Sequence of Streptomyces violaceusniger Strain SPC6, a Halotolerant Streptomycete That Exhibits Rapid Growth and Development.</title>
        <authorList>
            <person name="Chen X."/>
            <person name="Zhang B."/>
            <person name="Zhang W."/>
            <person name="Wu X."/>
            <person name="Zhang M."/>
            <person name="Chen T."/>
            <person name="Liu G."/>
            <person name="Dyson P."/>
        </authorList>
    </citation>
    <scope>NUCLEOTIDE SEQUENCE [LARGE SCALE GENOMIC DNA]</scope>
    <source>
        <strain evidence="3 4">SPC6</strain>
    </source>
</reference>
<feature type="transmembrane region" description="Helical" evidence="2">
    <location>
        <begin position="33"/>
        <end position="53"/>
    </location>
</feature>
<gene>
    <name evidence="3" type="ORF">J116_013085</name>
</gene>
<evidence type="ECO:0000313" key="4">
    <source>
        <dbReference type="Proteomes" id="UP000095329"/>
    </source>
</evidence>
<protein>
    <submittedName>
        <fullName evidence="3">Uncharacterized protein</fullName>
    </submittedName>
</protein>
<dbReference type="RefSeq" id="WP_028964014.1">
    <property type="nucleotide sequence ID" value="NZ_ASHX02000001.1"/>
</dbReference>
<keyword evidence="2" id="KW-0812">Transmembrane</keyword>
<keyword evidence="2" id="KW-0472">Membrane</keyword>
<comment type="caution">
    <text evidence="3">The sequence shown here is derived from an EMBL/GenBank/DDBJ whole genome shotgun (WGS) entry which is preliminary data.</text>
</comment>
<organism evidence="3 4">
    <name type="scientific">Streptomyces thermolilacinus SPC6</name>
    <dbReference type="NCBI Taxonomy" id="1306406"/>
    <lineage>
        <taxon>Bacteria</taxon>
        <taxon>Bacillati</taxon>
        <taxon>Actinomycetota</taxon>
        <taxon>Actinomycetes</taxon>
        <taxon>Kitasatosporales</taxon>
        <taxon>Streptomycetaceae</taxon>
        <taxon>Streptomyces</taxon>
    </lineage>
</organism>